<dbReference type="AlphaFoldDB" id="A0A699QRH9"/>
<feature type="non-terminal residue" evidence="2">
    <location>
        <position position="174"/>
    </location>
</feature>
<protein>
    <submittedName>
        <fullName evidence="2">Uncharacterized protein</fullName>
    </submittedName>
</protein>
<evidence type="ECO:0000256" key="1">
    <source>
        <dbReference type="SAM" id="MobiDB-lite"/>
    </source>
</evidence>
<accession>A0A699QRH9</accession>
<name>A0A699QRH9_TANCI</name>
<dbReference type="EMBL" id="BKCJ011050610">
    <property type="protein sequence ID" value="GFC75191.1"/>
    <property type="molecule type" value="Genomic_DNA"/>
</dbReference>
<feature type="region of interest" description="Disordered" evidence="1">
    <location>
        <begin position="56"/>
        <end position="100"/>
    </location>
</feature>
<proteinExistence type="predicted"/>
<comment type="caution">
    <text evidence="2">The sequence shown here is derived from an EMBL/GenBank/DDBJ whole genome shotgun (WGS) entry which is preliminary data.</text>
</comment>
<evidence type="ECO:0000313" key="2">
    <source>
        <dbReference type="EMBL" id="GFC75191.1"/>
    </source>
</evidence>
<gene>
    <name evidence="2" type="ORF">Tci_847161</name>
</gene>
<reference evidence="2" key="1">
    <citation type="journal article" date="2019" name="Sci. Rep.">
        <title>Draft genome of Tanacetum cinerariifolium, the natural source of mosquito coil.</title>
        <authorList>
            <person name="Yamashiro T."/>
            <person name="Shiraishi A."/>
            <person name="Satake H."/>
            <person name="Nakayama K."/>
        </authorList>
    </citation>
    <scope>NUCLEOTIDE SEQUENCE</scope>
</reference>
<organism evidence="2">
    <name type="scientific">Tanacetum cinerariifolium</name>
    <name type="common">Dalmatian daisy</name>
    <name type="synonym">Chrysanthemum cinerariifolium</name>
    <dbReference type="NCBI Taxonomy" id="118510"/>
    <lineage>
        <taxon>Eukaryota</taxon>
        <taxon>Viridiplantae</taxon>
        <taxon>Streptophyta</taxon>
        <taxon>Embryophyta</taxon>
        <taxon>Tracheophyta</taxon>
        <taxon>Spermatophyta</taxon>
        <taxon>Magnoliopsida</taxon>
        <taxon>eudicotyledons</taxon>
        <taxon>Gunneridae</taxon>
        <taxon>Pentapetalae</taxon>
        <taxon>asterids</taxon>
        <taxon>campanulids</taxon>
        <taxon>Asterales</taxon>
        <taxon>Asteraceae</taxon>
        <taxon>Asteroideae</taxon>
        <taxon>Anthemideae</taxon>
        <taxon>Anthemidinae</taxon>
        <taxon>Tanacetum</taxon>
    </lineage>
</organism>
<sequence>MRRVGKGFSRVETPLFEGMLVVVQHAEEGLVADQVPVDAAVAAAIEAHVAEDVSHDAIPLPPPHVIPSPLQEPSLPPQQPHVTPSVPTREKTDKVKSSKFRRLRKVGASRQVEYSDDMEDVFNQGRMMNEDEEIELEDDSEVQDVVEVVTTAKLITKVVTAAASQVSVVSTTIP</sequence>